<keyword evidence="3" id="KW-1185">Reference proteome</keyword>
<dbReference type="EMBL" id="JAMYWD010000007">
    <property type="protein sequence ID" value="KAJ4965205.1"/>
    <property type="molecule type" value="Genomic_DNA"/>
</dbReference>
<evidence type="ECO:0000313" key="2">
    <source>
        <dbReference type="EMBL" id="KAJ4965205.1"/>
    </source>
</evidence>
<dbReference type="PANTHER" id="PTHR34460:SF2">
    <property type="entry name" value="OS04G0405500 PROTEIN"/>
    <property type="match status" value="1"/>
</dbReference>
<reference evidence="2" key="1">
    <citation type="journal article" date="2023" name="Plant J.">
        <title>The genome of the king protea, Protea cynaroides.</title>
        <authorList>
            <person name="Chang J."/>
            <person name="Duong T.A."/>
            <person name="Schoeman C."/>
            <person name="Ma X."/>
            <person name="Roodt D."/>
            <person name="Barker N."/>
            <person name="Li Z."/>
            <person name="Van de Peer Y."/>
            <person name="Mizrachi E."/>
        </authorList>
    </citation>
    <scope>NUCLEOTIDE SEQUENCE</scope>
    <source>
        <tissue evidence="2">Young leaves</tissue>
    </source>
</reference>
<sequence>MRIDYADDDESPNRSYTLSSSFGHKVAKSRSVGCSSRSFSGDFLERISMGFGDFADVADEAQHIKERVKCSSIFGGFSSSFSQSSSAAMVVPTGPLHNWSKSWGWAFTSPMRAFTRSSTKPNDKDGSRRDMVIPSKDSNSDDINTTMASSDTTLNLATERKKKMIWG</sequence>
<dbReference type="Proteomes" id="UP001141806">
    <property type="component" value="Unassembled WGS sequence"/>
</dbReference>
<dbReference type="AlphaFoldDB" id="A0A9Q0QMF4"/>
<feature type="compositionally biased region" description="Basic and acidic residues" evidence="1">
    <location>
        <begin position="121"/>
        <end position="131"/>
    </location>
</feature>
<dbReference type="PANTHER" id="PTHR34460">
    <property type="entry name" value="VITELLOGENIN-LIKE PROTEIN"/>
    <property type="match status" value="1"/>
</dbReference>
<evidence type="ECO:0000313" key="3">
    <source>
        <dbReference type="Proteomes" id="UP001141806"/>
    </source>
</evidence>
<evidence type="ECO:0000256" key="1">
    <source>
        <dbReference type="SAM" id="MobiDB-lite"/>
    </source>
</evidence>
<protein>
    <submittedName>
        <fullName evidence="2">Uncharacterized protein</fullName>
    </submittedName>
</protein>
<gene>
    <name evidence="2" type="ORF">NE237_017054</name>
</gene>
<proteinExistence type="predicted"/>
<accession>A0A9Q0QMF4</accession>
<name>A0A9Q0QMF4_9MAGN</name>
<dbReference type="OrthoDB" id="1693686at2759"/>
<feature type="region of interest" description="Disordered" evidence="1">
    <location>
        <begin position="115"/>
        <end position="147"/>
    </location>
</feature>
<organism evidence="2 3">
    <name type="scientific">Protea cynaroides</name>
    <dbReference type="NCBI Taxonomy" id="273540"/>
    <lineage>
        <taxon>Eukaryota</taxon>
        <taxon>Viridiplantae</taxon>
        <taxon>Streptophyta</taxon>
        <taxon>Embryophyta</taxon>
        <taxon>Tracheophyta</taxon>
        <taxon>Spermatophyta</taxon>
        <taxon>Magnoliopsida</taxon>
        <taxon>Proteales</taxon>
        <taxon>Proteaceae</taxon>
        <taxon>Protea</taxon>
    </lineage>
</organism>
<comment type="caution">
    <text evidence="2">The sequence shown here is derived from an EMBL/GenBank/DDBJ whole genome shotgun (WGS) entry which is preliminary data.</text>
</comment>